<organism evidence="1">
    <name type="scientific">Aspergillus niger</name>
    <dbReference type="NCBI Taxonomy" id="5061"/>
    <lineage>
        <taxon>Eukaryota</taxon>
        <taxon>Fungi</taxon>
        <taxon>Dikarya</taxon>
        <taxon>Ascomycota</taxon>
        <taxon>Pezizomycotina</taxon>
        <taxon>Eurotiomycetes</taxon>
        <taxon>Eurotiomycetidae</taxon>
        <taxon>Eurotiales</taxon>
        <taxon>Aspergillaceae</taxon>
        <taxon>Aspergillus</taxon>
        <taxon>Aspergillus subgen. Circumdati</taxon>
    </lineage>
</organism>
<proteinExistence type="predicted"/>
<dbReference type="AlphaFoldDB" id="A0AAJ8BSI8"/>
<reference evidence="1" key="1">
    <citation type="submission" date="2025-02" db="EMBL/GenBank/DDBJ databases">
        <authorList>
            <consortium name="NCBI Genome Project"/>
        </authorList>
    </citation>
    <scope>NUCLEOTIDE SEQUENCE</scope>
</reference>
<reference evidence="1" key="2">
    <citation type="submission" date="2025-08" db="UniProtKB">
        <authorList>
            <consortium name="RefSeq"/>
        </authorList>
    </citation>
    <scope>IDENTIFICATION</scope>
</reference>
<protein>
    <submittedName>
        <fullName evidence="1">Uncharacterized protein</fullName>
    </submittedName>
</protein>
<dbReference type="RefSeq" id="XP_059602158.1">
    <property type="nucleotide sequence ID" value="XM_059743938.1"/>
</dbReference>
<gene>
    <name evidence="1" type="ORF">An13g03170</name>
</gene>
<dbReference type="VEuPathDB" id="FungiDB:An13g03170"/>
<dbReference type="KEGG" id="ang:An13g03170"/>
<dbReference type="GeneID" id="84592867"/>
<name>A0AAJ8BSI8_ASPNG</name>
<evidence type="ECO:0000313" key="1">
    <source>
        <dbReference type="RefSeq" id="XP_059602158.1"/>
    </source>
</evidence>
<accession>A0AAJ8BSI8</accession>
<sequence>MARWSLILANWALTNPPWKTVNFTHSAVDDEASGSEWLSAVALIAQHRGQLYLGNKTIVRGCAKNNRLKYLAALGLVRIHGGLLGGAGELPSRPITANCDSFASSLVSAANGYRFRWIASTPRGWGALVSVSGVEAVGATLS</sequence>